<name>A0A8B9BS44_9AVES</name>
<dbReference type="Ensembl" id="ENSABRT00000011742.1">
    <property type="protein sequence ID" value="ENSABRP00000008235.1"/>
    <property type="gene ID" value="ENSABRG00000007447.1"/>
</dbReference>
<reference evidence="1" key="1">
    <citation type="submission" date="2025-08" db="UniProtKB">
        <authorList>
            <consortium name="Ensembl"/>
        </authorList>
    </citation>
    <scope>IDENTIFICATION</scope>
</reference>
<dbReference type="Proteomes" id="UP000694426">
    <property type="component" value="Unplaced"/>
</dbReference>
<proteinExistence type="predicted"/>
<protein>
    <submittedName>
        <fullName evidence="1">Uncharacterized protein</fullName>
    </submittedName>
</protein>
<keyword evidence="2" id="KW-1185">Reference proteome</keyword>
<accession>A0A8B9BS44</accession>
<reference evidence="1" key="2">
    <citation type="submission" date="2025-09" db="UniProtKB">
        <authorList>
            <consortium name="Ensembl"/>
        </authorList>
    </citation>
    <scope>IDENTIFICATION</scope>
</reference>
<evidence type="ECO:0000313" key="1">
    <source>
        <dbReference type="Ensembl" id="ENSABRP00000008235.1"/>
    </source>
</evidence>
<sequence>VLLSVLSTRPPLKAEHPGREEVLLNKLIEMSQGLEDVGVSTDAREILNQYSTGEDPPIEFLVNSHWHSPVVSVLNQSNPEQTSILTGLFSIKSEQKLTSRSTLQELFNPSIPPGSLFSSFSVIQALHC</sequence>
<dbReference type="AlphaFoldDB" id="A0A8B9BS44"/>
<organism evidence="1 2">
    <name type="scientific">Anser brachyrhynchus</name>
    <name type="common">Pink-footed goose</name>
    <dbReference type="NCBI Taxonomy" id="132585"/>
    <lineage>
        <taxon>Eukaryota</taxon>
        <taxon>Metazoa</taxon>
        <taxon>Chordata</taxon>
        <taxon>Craniata</taxon>
        <taxon>Vertebrata</taxon>
        <taxon>Euteleostomi</taxon>
        <taxon>Archelosauria</taxon>
        <taxon>Archosauria</taxon>
        <taxon>Dinosauria</taxon>
        <taxon>Saurischia</taxon>
        <taxon>Theropoda</taxon>
        <taxon>Coelurosauria</taxon>
        <taxon>Aves</taxon>
        <taxon>Neognathae</taxon>
        <taxon>Galloanserae</taxon>
        <taxon>Anseriformes</taxon>
        <taxon>Anatidae</taxon>
        <taxon>Anserinae</taxon>
        <taxon>Anser</taxon>
    </lineage>
</organism>
<evidence type="ECO:0000313" key="2">
    <source>
        <dbReference type="Proteomes" id="UP000694426"/>
    </source>
</evidence>